<dbReference type="eggNOG" id="COG3431">
    <property type="taxonomic scope" value="Bacteria"/>
</dbReference>
<evidence type="ECO:0000313" key="3">
    <source>
        <dbReference type="Proteomes" id="UP000011058"/>
    </source>
</evidence>
<name>I0KAE1_9BACT</name>
<keyword evidence="3" id="KW-1185">Reference proteome</keyword>
<protein>
    <submittedName>
        <fullName evidence="2">Photoactivated adenylate cyclase subunit beta</fullName>
    </submittedName>
</protein>
<reference evidence="2 3" key="1">
    <citation type="journal article" date="2012" name="J. Bacteriol.">
        <title>Genome Sequence of Fibrella aestuarina BUZ 2T, a Filamentous Marine Bacterium.</title>
        <authorList>
            <person name="Filippini M."/>
            <person name="Qi W."/>
            <person name="Blom J."/>
            <person name="Goesmann A."/>
            <person name="Smits T.H."/>
            <person name="Bagheri H.C."/>
        </authorList>
    </citation>
    <scope>NUCLEOTIDE SEQUENCE [LARGE SCALE GENOMIC DNA]</scope>
    <source>
        <strain evidence="3">BUZ 2T</strain>
    </source>
</reference>
<dbReference type="OrthoDB" id="1122028at2"/>
<dbReference type="PROSITE" id="PS50925">
    <property type="entry name" value="BLUF"/>
    <property type="match status" value="1"/>
</dbReference>
<feature type="domain" description="BLUF" evidence="1">
    <location>
        <begin position="2"/>
        <end position="93"/>
    </location>
</feature>
<dbReference type="EMBL" id="HE796683">
    <property type="protein sequence ID" value="CCH01094.1"/>
    <property type="molecule type" value="Genomic_DNA"/>
</dbReference>
<evidence type="ECO:0000259" key="1">
    <source>
        <dbReference type="PROSITE" id="PS50925"/>
    </source>
</evidence>
<dbReference type="InterPro" id="IPR007024">
    <property type="entry name" value="BLUF_domain"/>
</dbReference>
<evidence type="ECO:0000313" key="2">
    <source>
        <dbReference type="EMBL" id="CCH01094.1"/>
    </source>
</evidence>
<dbReference type="InterPro" id="IPR036046">
    <property type="entry name" value="Acylphosphatase-like_dom_sf"/>
</dbReference>
<accession>I0KAE1</accession>
<dbReference type="Gene3D" id="3.30.70.100">
    <property type="match status" value="1"/>
</dbReference>
<dbReference type="SUPFAM" id="SSF54975">
    <property type="entry name" value="Acylphosphatase/BLUF domain-like"/>
    <property type="match status" value="1"/>
</dbReference>
<sequence length="143" mass="16397">MDYCITYFSSAAESTTEHDIVDIVEFSRIKNARLNITGVLLYINGSIVQVLEGPQAALEDLYKSIQADVRHTNVRAVISQPISQRLFSHWYMGYETLSVQQYEEVQNIIPVEPQAQPFSDDEQPVIVRMLKDFFDLNSRKATH</sequence>
<dbReference type="HOGENOM" id="CLU_097099_2_0_10"/>
<gene>
    <name evidence="2" type="primary">pacB</name>
    <name evidence="2" type="ORF">FAES_3085</name>
</gene>
<proteinExistence type="predicted"/>
<organism evidence="2 3">
    <name type="scientific">Fibrella aestuarina BUZ 2</name>
    <dbReference type="NCBI Taxonomy" id="1166018"/>
    <lineage>
        <taxon>Bacteria</taxon>
        <taxon>Pseudomonadati</taxon>
        <taxon>Bacteroidota</taxon>
        <taxon>Cytophagia</taxon>
        <taxon>Cytophagales</taxon>
        <taxon>Spirosomataceae</taxon>
        <taxon>Fibrella</taxon>
    </lineage>
</organism>
<dbReference type="RefSeq" id="WP_015332193.1">
    <property type="nucleotide sequence ID" value="NC_020054.1"/>
</dbReference>
<dbReference type="AlphaFoldDB" id="I0KAE1"/>
<dbReference type="SMART" id="SM01034">
    <property type="entry name" value="BLUF"/>
    <property type="match status" value="1"/>
</dbReference>
<dbReference type="Proteomes" id="UP000011058">
    <property type="component" value="Chromosome"/>
</dbReference>
<dbReference type="GO" id="GO:0071949">
    <property type="term" value="F:FAD binding"/>
    <property type="evidence" value="ECO:0007669"/>
    <property type="project" value="InterPro"/>
</dbReference>
<dbReference type="KEGG" id="fae:FAES_3085"/>
<dbReference type="Pfam" id="PF04940">
    <property type="entry name" value="BLUF"/>
    <property type="match status" value="1"/>
</dbReference>
<dbReference type="GO" id="GO:0009882">
    <property type="term" value="F:blue light photoreceptor activity"/>
    <property type="evidence" value="ECO:0007669"/>
    <property type="project" value="InterPro"/>
</dbReference>
<dbReference type="STRING" id="1166018.FAES_3085"/>